<feature type="domain" description="NADP-dependent oxidoreductase" evidence="1">
    <location>
        <begin position="15"/>
        <end position="292"/>
    </location>
</feature>
<dbReference type="EMBL" id="BMGM01000004">
    <property type="protein sequence ID" value="GGE31819.1"/>
    <property type="molecule type" value="Genomic_DNA"/>
</dbReference>
<dbReference type="Proteomes" id="UP000599179">
    <property type="component" value="Unassembled WGS sequence"/>
</dbReference>
<dbReference type="RefSeq" id="WP_188458023.1">
    <property type="nucleotide sequence ID" value="NZ_BMGM01000004.1"/>
</dbReference>
<dbReference type="Gene3D" id="3.20.20.100">
    <property type="entry name" value="NADP-dependent oxidoreductase domain"/>
    <property type="match status" value="1"/>
</dbReference>
<evidence type="ECO:0000313" key="3">
    <source>
        <dbReference type="Proteomes" id="UP000599179"/>
    </source>
</evidence>
<keyword evidence="3" id="KW-1185">Reference proteome</keyword>
<dbReference type="InterPro" id="IPR018170">
    <property type="entry name" value="Aldo/ket_reductase_CS"/>
</dbReference>
<protein>
    <submittedName>
        <fullName evidence="2">Aldehyde reductase</fullName>
    </submittedName>
</protein>
<dbReference type="Pfam" id="PF00248">
    <property type="entry name" value="Aldo_ket_red"/>
    <property type="match status" value="1"/>
</dbReference>
<proteinExistence type="predicted"/>
<comment type="caution">
    <text evidence="2">The sequence shown here is derived from an EMBL/GenBank/DDBJ whole genome shotgun (WGS) entry which is preliminary data.</text>
</comment>
<organism evidence="2 3">
    <name type="scientific">Psychroflexus planctonicus</name>
    <dbReference type="NCBI Taxonomy" id="1526575"/>
    <lineage>
        <taxon>Bacteria</taxon>
        <taxon>Pseudomonadati</taxon>
        <taxon>Bacteroidota</taxon>
        <taxon>Flavobacteriia</taxon>
        <taxon>Flavobacteriales</taxon>
        <taxon>Flavobacteriaceae</taxon>
        <taxon>Psychroflexus</taxon>
    </lineage>
</organism>
<name>A0ABQ1SE83_9FLAO</name>
<evidence type="ECO:0000313" key="2">
    <source>
        <dbReference type="EMBL" id="GGE31819.1"/>
    </source>
</evidence>
<dbReference type="PROSITE" id="PS00062">
    <property type="entry name" value="ALDOKETO_REDUCTASE_2"/>
    <property type="match status" value="1"/>
</dbReference>
<dbReference type="InterPro" id="IPR020471">
    <property type="entry name" value="AKR"/>
</dbReference>
<dbReference type="InterPro" id="IPR023210">
    <property type="entry name" value="NADP_OxRdtase_dom"/>
</dbReference>
<dbReference type="SUPFAM" id="SSF51430">
    <property type="entry name" value="NAD(P)-linked oxidoreductase"/>
    <property type="match status" value="1"/>
</dbReference>
<dbReference type="PANTHER" id="PTHR11732">
    <property type="entry name" value="ALDO/KETO REDUCTASE"/>
    <property type="match status" value="1"/>
</dbReference>
<reference evidence="3" key="1">
    <citation type="journal article" date="2019" name="Int. J. Syst. Evol. Microbiol.">
        <title>The Global Catalogue of Microorganisms (GCM) 10K type strain sequencing project: providing services to taxonomists for standard genome sequencing and annotation.</title>
        <authorList>
            <consortium name="The Broad Institute Genomics Platform"/>
            <consortium name="The Broad Institute Genome Sequencing Center for Infectious Disease"/>
            <person name="Wu L."/>
            <person name="Ma J."/>
        </authorList>
    </citation>
    <scope>NUCLEOTIDE SEQUENCE [LARGE SCALE GENOMIC DNA]</scope>
    <source>
        <strain evidence="3">CGMCC 1.12931</strain>
    </source>
</reference>
<dbReference type="PRINTS" id="PR00069">
    <property type="entry name" value="ALDKETRDTASE"/>
</dbReference>
<sequence length="316" mass="35781">MKKIQLRSGAEVPAIGLGTWKSAPGKVKDAVEIALKAGYQHIDCAAVYQNEKEVGEAFANTFNEDTIKREDVWVTSKLWNTAHKKEDVIPALKQTLSDLQLDYLDLYLMHWPVAFKPDLKGFPESDDDFLSLEEVPIIETWEAMLEAKKQGLVKHVGVSNFSIKKLKDLMSKTDDVPEMNQVELHPYLHQNELLEFCKNNQIALTAYSPLGSSDRTKEMKAENEPSLLDNDVVKKIAEKRDATVAQVLIKWSVERGTAVIPKSTNPGRIKENLASEKIALTQEDHEALKTLDKHFRYVNGKFFETSDGKYSNIYDE</sequence>
<evidence type="ECO:0000259" key="1">
    <source>
        <dbReference type="Pfam" id="PF00248"/>
    </source>
</evidence>
<gene>
    <name evidence="2" type="ORF">GCM10010832_10170</name>
</gene>
<accession>A0ABQ1SE83</accession>
<dbReference type="PIRSF" id="PIRSF000097">
    <property type="entry name" value="AKR"/>
    <property type="match status" value="1"/>
</dbReference>
<dbReference type="InterPro" id="IPR036812">
    <property type="entry name" value="NAD(P)_OxRdtase_dom_sf"/>
</dbReference>